<comment type="caution">
    <text evidence="1">The sequence shown here is derived from an EMBL/GenBank/DDBJ whole genome shotgun (WGS) entry which is preliminary data.</text>
</comment>
<dbReference type="STRING" id="45074.Lsan_3518"/>
<dbReference type="InterPro" id="IPR011009">
    <property type="entry name" value="Kinase-like_dom_sf"/>
</dbReference>
<dbReference type="SUPFAM" id="SSF56112">
    <property type="entry name" value="Protein kinase-like (PK-like)"/>
    <property type="match status" value="1"/>
</dbReference>
<dbReference type="Proteomes" id="UP000054703">
    <property type="component" value="Unassembled WGS sequence"/>
</dbReference>
<keyword evidence="1" id="KW-0723">Serine/threonine-protein kinase</keyword>
<keyword evidence="1" id="KW-0418">Kinase</keyword>
<reference evidence="1 2" key="1">
    <citation type="submission" date="2015-11" db="EMBL/GenBank/DDBJ databases">
        <title>Genomic analysis of 38 Legionella species identifies large and diverse effector repertoires.</title>
        <authorList>
            <person name="Burstein D."/>
            <person name="Amaro F."/>
            <person name="Zusman T."/>
            <person name="Lifshitz Z."/>
            <person name="Cohen O."/>
            <person name="Gilbert J.A."/>
            <person name="Pupko T."/>
            <person name="Shuman H.A."/>
            <person name="Segal G."/>
        </authorList>
    </citation>
    <scope>NUCLEOTIDE SEQUENCE [LARGE SCALE GENOMIC DNA]</scope>
    <source>
        <strain evidence="1 2">SC-63-C7</strain>
    </source>
</reference>
<proteinExistence type="predicted"/>
<gene>
    <name evidence="1" type="ORF">Lsan_3518</name>
</gene>
<dbReference type="EMBL" id="LNYU01000090">
    <property type="protein sequence ID" value="KTD53854.1"/>
    <property type="molecule type" value="Genomic_DNA"/>
</dbReference>
<dbReference type="Gene3D" id="1.10.510.10">
    <property type="entry name" value="Transferase(Phosphotransferase) domain 1"/>
    <property type="match status" value="1"/>
</dbReference>
<accession>A0A0W0YB49</accession>
<dbReference type="GO" id="GO:0004674">
    <property type="term" value="F:protein serine/threonine kinase activity"/>
    <property type="evidence" value="ECO:0007669"/>
    <property type="project" value="UniProtKB-KW"/>
</dbReference>
<organism evidence="1 2">
    <name type="scientific">Legionella santicrucis</name>
    <dbReference type="NCBI Taxonomy" id="45074"/>
    <lineage>
        <taxon>Bacteria</taxon>
        <taxon>Pseudomonadati</taxon>
        <taxon>Pseudomonadota</taxon>
        <taxon>Gammaproteobacteria</taxon>
        <taxon>Legionellales</taxon>
        <taxon>Legionellaceae</taxon>
        <taxon>Legionella</taxon>
    </lineage>
</organism>
<dbReference type="PATRIC" id="fig|45074.5.peg.3786"/>
<dbReference type="AlphaFoldDB" id="A0A0W0YB49"/>
<sequence length="582" mass="66943">MGIKQIVQSDENPKIARLNDLIEQYNQMHSKPNAVALLQKIEAMKNQIYSDSELRNNGNFMEWYFTNPITNEIRDKKLGKDINLIFIEDSKSEIKNLTLEYWKKMTKHVMLGTRSKNCCKMDDLISAVETARQNLNKQQGSQDQAPLELKNSLEALQVQTLFMINNEIINSKRNTQESFETLINITNYLLKDLLNSYPELINTPEYEYTSLIESLIAADTESQIEIFRKLFHTQDPLQLNGFDVTYIGGGNNKIWLAENEKGNSQFIIRLENADVPKTDYSLVDEMKNDGAIKNNLAQDYFYCPVILPQRGRDPKRCINVAVSEFCPDGDLRNHHIQTIANGQETDKNITRCLGTLDAIEQVAKIASDFNQKNMAYMDIKATNFLKRSNQLITADTKSVVRTDKDNLVDVSDISTTFEPPEYRFGVERTVEAGAYMAYQIGLMAYDLMVSTQEHNAQDSILNNLQKRESLDFNLPVFNTLEGKDIKNFIETILNPEPHCRLPLDVIIGKARALKILHSEEIEDKWNGNTFRDNESESSFALDLLKPIKNCQEFFKQFKHEYKEITQKTTDKEEPNLTSARYK</sequence>
<keyword evidence="2" id="KW-1185">Reference proteome</keyword>
<dbReference type="RefSeq" id="WP_237762198.1">
    <property type="nucleotide sequence ID" value="NZ_CAAAIH010000036.1"/>
</dbReference>
<keyword evidence="1" id="KW-0808">Transferase</keyword>
<evidence type="ECO:0000313" key="2">
    <source>
        <dbReference type="Proteomes" id="UP000054703"/>
    </source>
</evidence>
<name>A0A0W0YB49_9GAMM</name>
<evidence type="ECO:0000313" key="1">
    <source>
        <dbReference type="EMBL" id="KTD53854.1"/>
    </source>
</evidence>
<protein>
    <submittedName>
        <fullName evidence="1">Serine/threonine protein kinase</fullName>
    </submittedName>
</protein>